<evidence type="ECO:0000313" key="1">
    <source>
        <dbReference type="EMBL" id="SOH93707.1"/>
    </source>
</evidence>
<organism evidence="1 2">
    <name type="scientific">Pontivivens marinum</name>
    <dbReference type="NCBI Taxonomy" id="1690039"/>
    <lineage>
        <taxon>Bacteria</taxon>
        <taxon>Pseudomonadati</taxon>
        <taxon>Pseudomonadota</taxon>
        <taxon>Alphaproteobacteria</taxon>
        <taxon>Rhodobacterales</taxon>
        <taxon>Paracoccaceae</taxon>
        <taxon>Pontivivens</taxon>
    </lineage>
</organism>
<reference evidence="2" key="1">
    <citation type="submission" date="2017-09" db="EMBL/GenBank/DDBJ databases">
        <authorList>
            <person name="Varghese N."/>
            <person name="Submissions S."/>
        </authorList>
    </citation>
    <scope>NUCLEOTIDE SEQUENCE [LARGE SCALE GENOMIC DNA]</scope>
    <source>
        <strain evidence="2">C7</strain>
    </source>
</reference>
<dbReference type="AlphaFoldDB" id="A0A2C9CR58"/>
<sequence>MGGNDHFDEHRELHDQIVSDLNGIYSYKFSSEINAGNFSEFVFLNKDSFWAPFFKIRCAGFASFVIESNLGDPDGSIVNAYEAQRMCLISARAIFSNEEAYAHLPSVIGLADRLTVDT</sequence>
<gene>
    <name evidence="1" type="ORF">SAMN06273572_102385</name>
</gene>
<evidence type="ECO:0000313" key="2">
    <source>
        <dbReference type="Proteomes" id="UP000220034"/>
    </source>
</evidence>
<proteinExistence type="predicted"/>
<dbReference type="Proteomes" id="UP000220034">
    <property type="component" value="Unassembled WGS sequence"/>
</dbReference>
<accession>A0A2C9CR58</accession>
<protein>
    <submittedName>
        <fullName evidence="1">Uncharacterized protein</fullName>
    </submittedName>
</protein>
<keyword evidence="2" id="KW-1185">Reference proteome</keyword>
<dbReference type="RefSeq" id="WP_097929270.1">
    <property type="nucleotide sequence ID" value="NZ_OCTN01000002.1"/>
</dbReference>
<dbReference type="EMBL" id="OCTN01000002">
    <property type="protein sequence ID" value="SOH93707.1"/>
    <property type="molecule type" value="Genomic_DNA"/>
</dbReference>
<name>A0A2C9CR58_9RHOB</name>